<protein>
    <submittedName>
        <fullName evidence="1">Uncharacterized protein</fullName>
    </submittedName>
</protein>
<accession>A0AA86W4S7</accession>
<dbReference type="AlphaFoldDB" id="A0AA86W4S7"/>
<sequence length="90" mass="10524">MITLKKKIEEEDGLFLFSGGSDKEGEAEQAGGRVVFAVRRRCQCGRHDYTNQILLRSFLLQILESYHVHFLWSHAQVLYIDSFSTKFKLW</sequence>
<name>A0AA86W4S7_9FABA</name>
<organism evidence="1 2">
    <name type="scientific">Sphenostylis stenocarpa</name>
    <dbReference type="NCBI Taxonomy" id="92480"/>
    <lineage>
        <taxon>Eukaryota</taxon>
        <taxon>Viridiplantae</taxon>
        <taxon>Streptophyta</taxon>
        <taxon>Embryophyta</taxon>
        <taxon>Tracheophyta</taxon>
        <taxon>Spermatophyta</taxon>
        <taxon>Magnoliopsida</taxon>
        <taxon>eudicotyledons</taxon>
        <taxon>Gunneridae</taxon>
        <taxon>Pentapetalae</taxon>
        <taxon>rosids</taxon>
        <taxon>fabids</taxon>
        <taxon>Fabales</taxon>
        <taxon>Fabaceae</taxon>
        <taxon>Papilionoideae</taxon>
        <taxon>50 kb inversion clade</taxon>
        <taxon>NPAAA clade</taxon>
        <taxon>indigoferoid/millettioid clade</taxon>
        <taxon>Phaseoleae</taxon>
        <taxon>Sphenostylis</taxon>
    </lineage>
</organism>
<dbReference type="Proteomes" id="UP001189624">
    <property type="component" value="Chromosome 11"/>
</dbReference>
<proteinExistence type="predicted"/>
<reference evidence="1" key="1">
    <citation type="submission" date="2023-10" db="EMBL/GenBank/DDBJ databases">
        <authorList>
            <person name="Domelevo Entfellner J.-B."/>
        </authorList>
    </citation>
    <scope>NUCLEOTIDE SEQUENCE</scope>
</reference>
<evidence type="ECO:0000313" key="2">
    <source>
        <dbReference type="Proteomes" id="UP001189624"/>
    </source>
</evidence>
<evidence type="ECO:0000313" key="1">
    <source>
        <dbReference type="EMBL" id="CAJ1978594.1"/>
    </source>
</evidence>
<dbReference type="Gramene" id="rna-AYBTSS11_LOCUS30790">
    <property type="protein sequence ID" value="CAJ1978594.1"/>
    <property type="gene ID" value="gene-AYBTSS11_LOCUS30790"/>
</dbReference>
<keyword evidence="2" id="KW-1185">Reference proteome</keyword>
<gene>
    <name evidence="1" type="ORF">AYBTSS11_LOCUS30790</name>
</gene>
<dbReference type="EMBL" id="OY731408">
    <property type="protein sequence ID" value="CAJ1978594.1"/>
    <property type="molecule type" value="Genomic_DNA"/>
</dbReference>